<sequence length="477" mass="50863">MRIKNLRLLTSAKPLAFAISTALSIGVSTQAYAEVGDKLGTEFLVNTVTAEEKQEPAIATNEAGNSVITWSSRNQASANGGYDIYAQRYDTNGAKTGNEFLVNIVGSGDKNTPDVAMDANGNFVIVWRSNLQDGDGFGIYGQRYNTSGVKINSEFLVNTNIVDNQESPKVAMDADGDFVVTWQSFSAGIDYDIHAQRYSADGNVISGEITINTEINDEQSNPSIAMNTAGDFVVSWQGVNQALGGFDIYKQQYQANGLSVGGEVRVNTTTNNNQLNPSIAMDASGAFVIAWDSLGQEPLPATSGGSTQLGVYAQRFDAAGNTVGTDFLVNTETTDSQSNPSIAMNADGDFVVSWQSENQTAAVNGVYDVYAQRFSNDGNSAGSEFLVNTEIEDNQSAPVVAINGNGEFLIAWQSNNQVLGGVIDIYAQRYEGKVTSTLPTTTNESNGGGGGALSWLMGTLLLPFIFGRRRKTNSAKI</sequence>
<protein>
    <submittedName>
        <fullName evidence="1">Uncharacterized protein</fullName>
    </submittedName>
</protein>
<dbReference type="EMBL" id="UOFE01000003">
    <property type="protein sequence ID" value="VAW50481.1"/>
    <property type="molecule type" value="Genomic_DNA"/>
</dbReference>
<dbReference type="InterPro" id="IPR020008">
    <property type="entry name" value="GlyGly_CTERM"/>
</dbReference>
<organism evidence="1">
    <name type="scientific">hydrothermal vent metagenome</name>
    <dbReference type="NCBI Taxonomy" id="652676"/>
    <lineage>
        <taxon>unclassified sequences</taxon>
        <taxon>metagenomes</taxon>
        <taxon>ecological metagenomes</taxon>
    </lineage>
</organism>
<name>A0A3B0W5C0_9ZZZZ</name>
<dbReference type="NCBIfam" id="TIGR03501">
    <property type="entry name" value="GlyGly_CTERM"/>
    <property type="match status" value="1"/>
</dbReference>
<reference evidence="1" key="1">
    <citation type="submission" date="2018-06" db="EMBL/GenBank/DDBJ databases">
        <authorList>
            <person name="Zhirakovskaya E."/>
        </authorList>
    </citation>
    <scope>NUCLEOTIDE SEQUENCE</scope>
</reference>
<dbReference type="AlphaFoldDB" id="A0A3B0W5C0"/>
<accession>A0A3B0W5C0</accession>
<evidence type="ECO:0000313" key="1">
    <source>
        <dbReference type="EMBL" id="VAW50481.1"/>
    </source>
</evidence>
<gene>
    <name evidence="1" type="ORF">MNBD_GAMMA05-884</name>
</gene>
<proteinExistence type="predicted"/>